<dbReference type="RefSeq" id="WP_343952250.1">
    <property type="nucleotide sequence ID" value="NZ_BAAAHQ010000024.1"/>
</dbReference>
<gene>
    <name evidence="3" type="ORF">GCM10009560_48230</name>
</gene>
<dbReference type="Proteomes" id="UP001501578">
    <property type="component" value="Unassembled WGS sequence"/>
</dbReference>
<dbReference type="Gene3D" id="3.40.605.10">
    <property type="entry name" value="Aldehyde Dehydrogenase, Chain A, domain 1"/>
    <property type="match status" value="1"/>
</dbReference>
<evidence type="ECO:0000313" key="4">
    <source>
        <dbReference type="Proteomes" id="UP001501578"/>
    </source>
</evidence>
<keyword evidence="4" id="KW-1185">Reference proteome</keyword>
<dbReference type="EMBL" id="BAAAHQ010000024">
    <property type="protein sequence ID" value="GAA0938345.1"/>
    <property type="molecule type" value="Genomic_DNA"/>
</dbReference>
<keyword evidence="1" id="KW-0560">Oxidoreductase</keyword>
<dbReference type="InterPro" id="IPR016161">
    <property type="entry name" value="Ald_DH/histidinol_DH"/>
</dbReference>
<evidence type="ECO:0000256" key="1">
    <source>
        <dbReference type="ARBA" id="ARBA00023002"/>
    </source>
</evidence>
<reference evidence="3 4" key="1">
    <citation type="journal article" date="2019" name="Int. J. Syst. Evol. Microbiol.">
        <title>The Global Catalogue of Microorganisms (GCM) 10K type strain sequencing project: providing services to taxonomists for standard genome sequencing and annotation.</title>
        <authorList>
            <consortium name="The Broad Institute Genomics Platform"/>
            <consortium name="The Broad Institute Genome Sequencing Center for Infectious Disease"/>
            <person name="Wu L."/>
            <person name="Ma J."/>
        </authorList>
    </citation>
    <scope>NUCLEOTIDE SEQUENCE [LARGE SCALE GENOMIC DNA]</scope>
    <source>
        <strain evidence="3 4">JCM 11136</strain>
    </source>
</reference>
<dbReference type="SUPFAM" id="SSF53720">
    <property type="entry name" value="ALDH-like"/>
    <property type="match status" value="1"/>
</dbReference>
<name>A0ABN1Q6R6_9ACTN</name>
<dbReference type="PANTHER" id="PTHR11699">
    <property type="entry name" value="ALDEHYDE DEHYDROGENASE-RELATED"/>
    <property type="match status" value="1"/>
</dbReference>
<protein>
    <submittedName>
        <fullName evidence="3">Aldehyde dehydrogenase family protein</fullName>
    </submittedName>
</protein>
<dbReference type="InterPro" id="IPR015590">
    <property type="entry name" value="Aldehyde_DH_dom"/>
</dbReference>
<comment type="caution">
    <text evidence="3">The sequence shown here is derived from an EMBL/GenBank/DDBJ whole genome shotgun (WGS) entry which is preliminary data.</text>
</comment>
<dbReference type="InterPro" id="IPR016162">
    <property type="entry name" value="Ald_DH_N"/>
</dbReference>
<evidence type="ECO:0000313" key="3">
    <source>
        <dbReference type="EMBL" id="GAA0938345.1"/>
    </source>
</evidence>
<sequence>MSRLAVRKTYKLFIGGAFPRSESGRSYEVTTAKGEFVANAARASRKDARDAVVAARKAFPGWSGATPYNRGQILYRVAEMLEGRRAQFAEELGGPKKAAAEQVDAAVDKLVWYAGWADKIASVHGAANPVAGPYFNLSTPEPTGVVAVVAPEDALLGLVAAVAPVIVTGNTAVVVASERNPLPSITFAEVLATSDLPGGVVNILTGQQGEIAPWLAAHMDVNGLDLGGVSDADLALTCERAAAENLKRVLRADAEGLSRMTRFLEIKTVWHPAGI</sequence>
<evidence type="ECO:0000259" key="2">
    <source>
        <dbReference type="Pfam" id="PF00171"/>
    </source>
</evidence>
<proteinExistence type="predicted"/>
<feature type="domain" description="Aldehyde dehydrogenase" evidence="2">
    <location>
        <begin position="28"/>
        <end position="249"/>
    </location>
</feature>
<organism evidence="3 4">
    <name type="scientific">Nonomuraea longicatena</name>
    <dbReference type="NCBI Taxonomy" id="83682"/>
    <lineage>
        <taxon>Bacteria</taxon>
        <taxon>Bacillati</taxon>
        <taxon>Actinomycetota</taxon>
        <taxon>Actinomycetes</taxon>
        <taxon>Streptosporangiales</taxon>
        <taxon>Streptosporangiaceae</taxon>
        <taxon>Nonomuraea</taxon>
    </lineage>
</organism>
<accession>A0ABN1Q6R6</accession>
<dbReference type="Pfam" id="PF00171">
    <property type="entry name" value="Aldedh"/>
    <property type="match status" value="1"/>
</dbReference>